<dbReference type="InterPro" id="IPR020084">
    <property type="entry name" value="NUDIX_hydrolase_CS"/>
</dbReference>
<name>A0ABQ6MGP6_9STRA</name>
<keyword evidence="5" id="KW-1185">Reference proteome</keyword>
<gene>
    <name evidence="4" type="ORF">TeGR_g9457</name>
</gene>
<proteinExistence type="predicted"/>
<dbReference type="InterPro" id="IPR015797">
    <property type="entry name" value="NUDIX_hydrolase-like_dom_sf"/>
</dbReference>
<feature type="signal peptide" evidence="2">
    <location>
        <begin position="1"/>
        <end position="27"/>
    </location>
</feature>
<dbReference type="SUPFAM" id="SSF55811">
    <property type="entry name" value="Nudix"/>
    <property type="match status" value="1"/>
</dbReference>
<feature type="chain" id="PRO_5045159618" description="Nudix hydrolase domain-containing protein" evidence="2">
    <location>
        <begin position="28"/>
        <end position="277"/>
    </location>
</feature>
<dbReference type="PROSITE" id="PS00893">
    <property type="entry name" value="NUDIX_BOX"/>
    <property type="match status" value="1"/>
</dbReference>
<comment type="caution">
    <text evidence="4">The sequence shown here is derived from an EMBL/GenBank/DDBJ whole genome shotgun (WGS) entry which is preliminary data.</text>
</comment>
<dbReference type="EMBL" id="BRYB01000229">
    <property type="protein sequence ID" value="GMI25740.1"/>
    <property type="molecule type" value="Genomic_DNA"/>
</dbReference>
<organism evidence="4 5">
    <name type="scientific">Tetraparma gracilis</name>
    <dbReference type="NCBI Taxonomy" id="2962635"/>
    <lineage>
        <taxon>Eukaryota</taxon>
        <taxon>Sar</taxon>
        <taxon>Stramenopiles</taxon>
        <taxon>Ochrophyta</taxon>
        <taxon>Bolidophyceae</taxon>
        <taxon>Parmales</taxon>
        <taxon>Triparmaceae</taxon>
        <taxon>Tetraparma</taxon>
    </lineage>
</organism>
<evidence type="ECO:0000313" key="4">
    <source>
        <dbReference type="EMBL" id="GMI25740.1"/>
    </source>
</evidence>
<keyword evidence="2" id="KW-0732">Signal</keyword>
<evidence type="ECO:0000256" key="2">
    <source>
        <dbReference type="SAM" id="SignalP"/>
    </source>
</evidence>
<protein>
    <recommendedName>
        <fullName evidence="3">Nudix hydrolase domain-containing protein</fullName>
    </recommendedName>
</protein>
<keyword evidence="1" id="KW-0378">Hydrolase</keyword>
<dbReference type="Gene3D" id="3.90.79.10">
    <property type="entry name" value="Nucleoside Triphosphate Pyrophosphohydrolase"/>
    <property type="match status" value="1"/>
</dbReference>
<accession>A0ABQ6MGP6</accession>
<evidence type="ECO:0000259" key="3">
    <source>
        <dbReference type="Pfam" id="PF00293"/>
    </source>
</evidence>
<sequence>MPRASFPLLLGGLICAILLLAIQVSRSSLSLPPTPSHAKQVDVYPGAAWDSDLLISRQVVHSTPYARCEIHSVWSEDKTKVQDDWLWVDELDHVNVITYLPSKKEFVFFKQKKYGIEGESFAPVGGFQESGETGFEACRRESKEELGVATRREVEMIAAGRHKEYVAEEDEGWVVLGRYRIMSNRGGGFQTICLNRDAVELPAEVAREYGYRGAGWGGGSDGDDPDAGASDGEAQVVHRIDLGVAKELLMQGMFKEIKWTASLALSLLYLEGGDGNS</sequence>
<dbReference type="Pfam" id="PF00293">
    <property type="entry name" value="NUDIX"/>
    <property type="match status" value="1"/>
</dbReference>
<dbReference type="Proteomes" id="UP001165060">
    <property type="component" value="Unassembled WGS sequence"/>
</dbReference>
<evidence type="ECO:0000256" key="1">
    <source>
        <dbReference type="ARBA" id="ARBA00022801"/>
    </source>
</evidence>
<reference evidence="4 5" key="1">
    <citation type="journal article" date="2023" name="Commun. Biol.">
        <title>Genome analysis of Parmales, the sister group of diatoms, reveals the evolutionary specialization of diatoms from phago-mixotrophs to photoautotrophs.</title>
        <authorList>
            <person name="Ban H."/>
            <person name="Sato S."/>
            <person name="Yoshikawa S."/>
            <person name="Yamada K."/>
            <person name="Nakamura Y."/>
            <person name="Ichinomiya M."/>
            <person name="Sato N."/>
            <person name="Blanc-Mathieu R."/>
            <person name="Endo H."/>
            <person name="Kuwata A."/>
            <person name="Ogata H."/>
        </authorList>
    </citation>
    <scope>NUCLEOTIDE SEQUENCE [LARGE SCALE GENOMIC DNA]</scope>
</reference>
<evidence type="ECO:0000313" key="5">
    <source>
        <dbReference type="Proteomes" id="UP001165060"/>
    </source>
</evidence>
<dbReference type="InterPro" id="IPR000086">
    <property type="entry name" value="NUDIX_hydrolase_dom"/>
</dbReference>
<feature type="domain" description="Nudix hydrolase" evidence="3">
    <location>
        <begin position="94"/>
        <end position="159"/>
    </location>
</feature>